<dbReference type="PANTHER" id="PTHR22752">
    <property type="entry name" value="G PROTEIN-COUPLED RECEPTOR"/>
    <property type="match status" value="1"/>
</dbReference>
<evidence type="ECO:0000259" key="17">
    <source>
        <dbReference type="PROSITE" id="PS50262"/>
    </source>
</evidence>
<comment type="caution">
    <text evidence="18">The sequence shown here is derived from an EMBL/GenBank/DDBJ whole genome shotgun (WGS) entry which is preliminary data.</text>
</comment>
<evidence type="ECO:0000256" key="6">
    <source>
        <dbReference type="ARBA" id="ARBA00022989"/>
    </source>
</evidence>
<evidence type="ECO:0000256" key="4">
    <source>
        <dbReference type="ARBA" id="ARBA00022475"/>
    </source>
</evidence>
<evidence type="ECO:0000256" key="16">
    <source>
        <dbReference type="SAM" id="Phobius"/>
    </source>
</evidence>
<keyword evidence="12" id="KW-0325">Glycoprotein</keyword>
<keyword evidence="19" id="KW-1185">Reference proteome</keyword>
<dbReference type="PRINTS" id="PR00237">
    <property type="entry name" value="GPCRRHODOPSN"/>
</dbReference>
<keyword evidence="7 15" id="KW-0297">G-protein coupled receptor</keyword>
<keyword evidence="14" id="KW-0966">Cell projection</keyword>
<organism evidence="18 19">
    <name type="scientific">Porites lobata</name>
    <dbReference type="NCBI Taxonomy" id="104759"/>
    <lineage>
        <taxon>Eukaryota</taxon>
        <taxon>Metazoa</taxon>
        <taxon>Cnidaria</taxon>
        <taxon>Anthozoa</taxon>
        <taxon>Hexacorallia</taxon>
        <taxon>Scleractinia</taxon>
        <taxon>Fungiina</taxon>
        <taxon>Poritidae</taxon>
        <taxon>Porites</taxon>
    </lineage>
</organism>
<dbReference type="PROSITE" id="PS50262">
    <property type="entry name" value="G_PROTEIN_RECEP_F1_2"/>
    <property type="match status" value="1"/>
</dbReference>
<evidence type="ECO:0000256" key="13">
    <source>
        <dbReference type="ARBA" id="ARBA00023224"/>
    </source>
</evidence>
<feature type="transmembrane region" description="Helical" evidence="16">
    <location>
        <begin position="190"/>
        <end position="212"/>
    </location>
</feature>
<keyword evidence="5 15" id="KW-0812">Transmembrane</keyword>
<feature type="transmembrane region" description="Helical" evidence="16">
    <location>
        <begin position="104"/>
        <end position="122"/>
    </location>
</feature>
<keyword evidence="6 16" id="KW-1133">Transmembrane helix</keyword>
<evidence type="ECO:0000313" key="18">
    <source>
        <dbReference type="EMBL" id="CAH3034255.1"/>
    </source>
</evidence>
<evidence type="ECO:0000256" key="1">
    <source>
        <dbReference type="ARBA" id="ARBA00004309"/>
    </source>
</evidence>
<evidence type="ECO:0000256" key="8">
    <source>
        <dbReference type="ARBA" id="ARBA00023069"/>
    </source>
</evidence>
<keyword evidence="9 16" id="KW-0472">Membrane</keyword>
<feature type="transmembrane region" description="Helical" evidence="16">
    <location>
        <begin position="267"/>
        <end position="286"/>
    </location>
</feature>
<evidence type="ECO:0000256" key="15">
    <source>
        <dbReference type="RuleBase" id="RU000688"/>
    </source>
</evidence>
<evidence type="ECO:0000256" key="10">
    <source>
        <dbReference type="ARBA" id="ARBA00023157"/>
    </source>
</evidence>
<evidence type="ECO:0000256" key="12">
    <source>
        <dbReference type="ARBA" id="ARBA00023180"/>
    </source>
</evidence>
<evidence type="ECO:0000256" key="14">
    <source>
        <dbReference type="ARBA" id="ARBA00023273"/>
    </source>
</evidence>
<dbReference type="InterPro" id="IPR017452">
    <property type="entry name" value="GPCR_Rhodpsn_7TM"/>
</dbReference>
<dbReference type="Pfam" id="PF00001">
    <property type="entry name" value="7tm_1"/>
    <property type="match status" value="1"/>
</dbReference>
<dbReference type="InterPro" id="IPR000276">
    <property type="entry name" value="GPCR_Rhodpsn"/>
</dbReference>
<proteinExistence type="inferred from homology"/>
<protein>
    <recommendedName>
        <fullName evidence="17">G-protein coupled receptors family 1 profile domain-containing protein</fullName>
    </recommendedName>
</protein>
<keyword evidence="3" id="KW-0217">Developmental protein</keyword>
<evidence type="ECO:0000256" key="3">
    <source>
        <dbReference type="ARBA" id="ARBA00022473"/>
    </source>
</evidence>
<evidence type="ECO:0000313" key="19">
    <source>
        <dbReference type="Proteomes" id="UP001159405"/>
    </source>
</evidence>
<dbReference type="SUPFAM" id="SSF81321">
    <property type="entry name" value="Family A G protein-coupled receptor-like"/>
    <property type="match status" value="1"/>
</dbReference>
<comment type="similarity">
    <text evidence="15">Belongs to the G-protein coupled receptor 1 family.</text>
</comment>
<dbReference type="PANTHER" id="PTHR22752:SF10">
    <property type="entry name" value="G-PROTEIN COUPLED RECEPTOR 161"/>
    <property type="match status" value="1"/>
</dbReference>
<dbReference type="Proteomes" id="UP001159405">
    <property type="component" value="Unassembled WGS sequence"/>
</dbReference>
<comment type="subcellular location">
    <subcellularLocation>
        <location evidence="2">Cell membrane</location>
        <topology evidence="2">Multi-pass membrane protein</topology>
    </subcellularLocation>
    <subcellularLocation>
        <location evidence="1">Cell projection</location>
        <location evidence="1">Cilium membrane</location>
    </subcellularLocation>
</comment>
<gene>
    <name evidence="18" type="ORF">PLOB_00016345</name>
</gene>
<evidence type="ECO:0000256" key="5">
    <source>
        <dbReference type="ARBA" id="ARBA00022692"/>
    </source>
</evidence>
<evidence type="ECO:0000256" key="11">
    <source>
        <dbReference type="ARBA" id="ARBA00023170"/>
    </source>
</evidence>
<name>A0ABN8MVN2_9CNID</name>
<dbReference type="PROSITE" id="PS00237">
    <property type="entry name" value="G_PROTEIN_RECEP_F1_1"/>
    <property type="match status" value="1"/>
</dbReference>
<dbReference type="CDD" id="cd00637">
    <property type="entry name" value="7tm_classA_rhodopsin-like"/>
    <property type="match status" value="1"/>
</dbReference>
<evidence type="ECO:0000256" key="2">
    <source>
        <dbReference type="ARBA" id="ARBA00004651"/>
    </source>
</evidence>
<feature type="transmembrane region" description="Helical" evidence="16">
    <location>
        <begin position="298"/>
        <end position="319"/>
    </location>
</feature>
<feature type="transmembrane region" description="Helical" evidence="16">
    <location>
        <begin position="64"/>
        <end position="84"/>
    </location>
</feature>
<keyword evidence="10" id="KW-1015">Disulfide bond</keyword>
<feature type="transmembrane region" description="Helical" evidence="16">
    <location>
        <begin position="143"/>
        <end position="165"/>
    </location>
</feature>
<accession>A0ABN8MVN2</accession>
<dbReference type="EMBL" id="CALNXK010000002">
    <property type="protein sequence ID" value="CAH3034255.1"/>
    <property type="molecule type" value="Genomic_DNA"/>
</dbReference>
<evidence type="ECO:0000256" key="9">
    <source>
        <dbReference type="ARBA" id="ARBA00023136"/>
    </source>
</evidence>
<keyword evidence="4" id="KW-1003">Cell membrane</keyword>
<feature type="domain" description="G-protein coupled receptors family 1 profile" evidence="17">
    <location>
        <begin position="41"/>
        <end position="316"/>
    </location>
</feature>
<keyword evidence="13 15" id="KW-0807">Transducer</keyword>
<feature type="transmembrane region" description="Helical" evidence="16">
    <location>
        <begin position="30"/>
        <end position="50"/>
    </location>
</feature>
<sequence length="431" mass="47835">MSSLTNGTTSNDETTTIYLSETAVGIQSTAILLLTVASLMCNALVGYVLMKDPELLSHSSARKLLVNLTASSFLLSLTVFPFIVGSSIRQKWIFGGEWCQISGFLTVLFSSSSLGMVMFLSIDRYHCIVNPLNYNSRMSPTRTNFFIACNWLACLFLALLPLVGWGKYGYQSAKVSCTVIWSDSMSEGYSKLYCIVTLFIPLSVMIWAYYYILKAARRQARVAVIAVLPASVSGLRTATRTTNRQNRNSITSNASTFTGSKALRTTFLVLGTVIFCWGPYAISILLESEQIPVRYELQTTFVMVSCSSALLYPIIYGFHIRVIRRSIKRLVASILLCGNVVRRPASNATFIVSPTASFRNRSVSDGSVNSFDMTFSPRRESESLGLPAIKEEFEIENKPNRTRSTEVTDLEVCNLPGKFLQTLMHQLCQSS</sequence>
<dbReference type="Gene3D" id="1.20.1070.10">
    <property type="entry name" value="Rhodopsin 7-helix transmembrane proteins"/>
    <property type="match status" value="1"/>
</dbReference>
<keyword evidence="11 15" id="KW-0675">Receptor</keyword>
<reference evidence="18 19" key="1">
    <citation type="submission" date="2022-05" db="EMBL/GenBank/DDBJ databases">
        <authorList>
            <consortium name="Genoscope - CEA"/>
            <person name="William W."/>
        </authorList>
    </citation>
    <scope>NUCLEOTIDE SEQUENCE [LARGE SCALE GENOMIC DNA]</scope>
</reference>
<keyword evidence="8" id="KW-0969">Cilium</keyword>
<evidence type="ECO:0000256" key="7">
    <source>
        <dbReference type="ARBA" id="ARBA00023040"/>
    </source>
</evidence>